<organism evidence="1 2">
    <name type="scientific">Exophiala spinifera</name>
    <dbReference type="NCBI Taxonomy" id="91928"/>
    <lineage>
        <taxon>Eukaryota</taxon>
        <taxon>Fungi</taxon>
        <taxon>Dikarya</taxon>
        <taxon>Ascomycota</taxon>
        <taxon>Pezizomycotina</taxon>
        <taxon>Eurotiomycetes</taxon>
        <taxon>Chaetothyriomycetidae</taxon>
        <taxon>Chaetothyriales</taxon>
        <taxon>Herpotrichiellaceae</taxon>
        <taxon>Exophiala</taxon>
    </lineage>
</organism>
<proteinExistence type="predicted"/>
<dbReference type="EMBL" id="KN847495">
    <property type="protein sequence ID" value="KIW16486.1"/>
    <property type="molecule type" value="Genomic_DNA"/>
</dbReference>
<evidence type="ECO:0008006" key="3">
    <source>
        <dbReference type="Google" id="ProtNLM"/>
    </source>
</evidence>
<dbReference type="VEuPathDB" id="FungiDB:PV08_06541"/>
<evidence type="ECO:0000313" key="1">
    <source>
        <dbReference type="EMBL" id="KIW16486.1"/>
    </source>
</evidence>
<dbReference type="Proteomes" id="UP000053328">
    <property type="component" value="Unassembled WGS sequence"/>
</dbReference>
<gene>
    <name evidence="1" type="ORF">PV08_06541</name>
</gene>
<sequence length="290" mass="33018">MAIFVPGLRRYTVAPTCDFCIYVMSLISRPLASLPLPFSFRDRHGLVPKKRVGIGKSIDNHVSFHMVMQREPLRIPPRAEYFQSLKLTSPLRIFVIDFETVYRPTPNLPQYLLEVTARDGNGKIIVSCIINKTGVTNTMFADELRRAGYTNPDELGVRRHRGPTENKLPHNAKTPKEIVDILIAAGLDPSALWIEYSRGYFDRQCMTLLIKNAGMSPESILPPRHKCWTVLQDFMLCLPGLASYKLGRIAKLMHPENPDLQRLHYSDADTAVLLDVLNLWVFKYGRLETP</sequence>
<dbReference type="OrthoDB" id="4158842at2759"/>
<protein>
    <recommendedName>
        <fullName evidence="3">Exonuclease domain-containing protein</fullName>
    </recommendedName>
</protein>
<dbReference type="AlphaFoldDB" id="A0A0D1YN58"/>
<name>A0A0D1YN58_9EURO</name>
<dbReference type="HOGENOM" id="CLU_959883_0_0_1"/>
<accession>A0A0D1YN58</accession>
<dbReference type="RefSeq" id="XP_016236702.1">
    <property type="nucleotide sequence ID" value="XM_016380875.1"/>
</dbReference>
<dbReference type="GeneID" id="27333624"/>
<keyword evidence="2" id="KW-1185">Reference proteome</keyword>
<reference evidence="1 2" key="1">
    <citation type="submission" date="2015-01" db="EMBL/GenBank/DDBJ databases">
        <title>The Genome Sequence of Exophiala spinifera CBS89968.</title>
        <authorList>
            <consortium name="The Broad Institute Genomics Platform"/>
            <person name="Cuomo C."/>
            <person name="de Hoog S."/>
            <person name="Gorbushina A."/>
            <person name="Stielow B."/>
            <person name="Teixiera M."/>
            <person name="Abouelleil A."/>
            <person name="Chapman S.B."/>
            <person name="Priest M."/>
            <person name="Young S.K."/>
            <person name="Wortman J."/>
            <person name="Nusbaum C."/>
            <person name="Birren B."/>
        </authorList>
    </citation>
    <scope>NUCLEOTIDE SEQUENCE [LARGE SCALE GENOMIC DNA]</scope>
    <source>
        <strain evidence="1 2">CBS 89968</strain>
    </source>
</reference>
<evidence type="ECO:0000313" key="2">
    <source>
        <dbReference type="Proteomes" id="UP000053328"/>
    </source>
</evidence>